<reference evidence="1 2" key="1">
    <citation type="journal article" date="2010" name="Nature">
        <title>Genome sequencing and analysis of the model grass Brachypodium distachyon.</title>
        <authorList>
            <consortium name="International Brachypodium Initiative"/>
        </authorList>
    </citation>
    <scope>NUCLEOTIDE SEQUENCE [LARGE SCALE GENOMIC DNA]</scope>
    <source>
        <strain evidence="1">Bd21</strain>
        <strain evidence="2">cv. Bd21</strain>
    </source>
</reference>
<evidence type="ECO:0000313" key="1">
    <source>
        <dbReference type="EMBL" id="KQK02698.1"/>
    </source>
</evidence>
<dbReference type="ExpressionAtlas" id="A0A0Q3QMK3">
    <property type="expression patterns" value="baseline and differential"/>
</dbReference>
<reference evidence="1" key="2">
    <citation type="submission" date="2017-06" db="EMBL/GenBank/DDBJ databases">
        <title>WGS assembly of Brachypodium distachyon.</title>
        <authorList>
            <consortium name="The International Brachypodium Initiative"/>
            <person name="Lucas S."/>
            <person name="Harmon-Smith M."/>
            <person name="Lail K."/>
            <person name="Tice H."/>
            <person name="Grimwood J."/>
            <person name="Bruce D."/>
            <person name="Barry K."/>
            <person name="Shu S."/>
            <person name="Lindquist E."/>
            <person name="Wang M."/>
            <person name="Pitluck S."/>
            <person name="Vogel J.P."/>
            <person name="Garvin D.F."/>
            <person name="Mockler T.C."/>
            <person name="Schmutz J."/>
            <person name="Rokhsar D."/>
            <person name="Bevan M.W."/>
        </authorList>
    </citation>
    <scope>NUCLEOTIDE SEQUENCE</scope>
    <source>
        <strain evidence="1">Bd21</strain>
    </source>
</reference>
<dbReference type="Gramene" id="KQK02698">
    <property type="protein sequence ID" value="KQK02698"/>
    <property type="gene ID" value="BRADI_2g03130v3"/>
</dbReference>
<reference evidence="2" key="3">
    <citation type="submission" date="2018-08" db="UniProtKB">
        <authorList>
            <consortium name="EnsemblPlants"/>
        </authorList>
    </citation>
    <scope>IDENTIFICATION</scope>
    <source>
        <strain evidence="2">cv. Bd21</strain>
    </source>
</reference>
<dbReference type="OrthoDB" id="4217619at2759"/>
<dbReference type="EMBL" id="CM000881">
    <property type="protein sequence ID" value="KQK02698.1"/>
    <property type="molecule type" value="Genomic_DNA"/>
</dbReference>
<keyword evidence="3" id="KW-1185">Reference proteome</keyword>
<sequence>MQSNKREGVSTTISDKKQKTCISSCGEEFGSSSDSGQGVWSMLSEEVASNIAETVVSLASFDRGNSMFFACTGIIIDYSLTTTTASILTSLSLIKSIDDDSETFLNRKIKVCLPNNLVAMGWLKFYDVKCNIAIVNIKAFPVLRTCLEHQQLKSQSEVVAVGRCFSSGKLMATTGMLIDNPSEAYSEELEVSTCEITMTGVGGPLIGLDGDFVGMNFYDTKVTPFLPKKKILELLMQCRKIPTCCVKCERGVERRTGRRFSNPPEYPGLDVRSRLGKNPSLCTICDPEGQTEHEDKLLGTLSFLPRWPQDGYGVGSIDERRNVLRSRNYPFPLLEDRGGRLFHTFEDKFCEDIWWKLTEKVASHMSQSVVSLASFIGEARFFACTGIFIDCTESTTRILTSASLVRTCDDNDTIIDNLKIEVCLPDKQYTKGTLQHYNLHYNIAVVSITGFSCTRTAQIYDQVQIEPHGEVVAVGKIFEYGILMAASGIVTHKASKINCKELMISTCKITKAGIGGPLIDFDGNFIGVNFFGLEETPYVPSNIILELLRNFDGKGTGAAHFAHDQNPTRWPVPKPYWCYPSFHIFEEDPEDIEPQRFD</sequence>
<gene>
    <name evidence="2" type="primary">LOC100844157</name>
    <name evidence="1" type="ORF">BRADI_2g03130v3</name>
</gene>
<evidence type="ECO:0000313" key="2">
    <source>
        <dbReference type="EnsemblPlants" id="KQK02698"/>
    </source>
</evidence>
<dbReference type="Proteomes" id="UP000008810">
    <property type="component" value="Chromosome 2"/>
</dbReference>
<dbReference type="GeneID" id="100844157"/>
<evidence type="ECO:0000313" key="3">
    <source>
        <dbReference type="Proteomes" id="UP000008810"/>
    </source>
</evidence>
<name>A0A0Q3QMK3_BRADI</name>
<organism evidence="1">
    <name type="scientific">Brachypodium distachyon</name>
    <name type="common">Purple false brome</name>
    <name type="synonym">Trachynia distachya</name>
    <dbReference type="NCBI Taxonomy" id="15368"/>
    <lineage>
        <taxon>Eukaryota</taxon>
        <taxon>Viridiplantae</taxon>
        <taxon>Streptophyta</taxon>
        <taxon>Embryophyta</taxon>
        <taxon>Tracheophyta</taxon>
        <taxon>Spermatophyta</taxon>
        <taxon>Magnoliopsida</taxon>
        <taxon>Liliopsida</taxon>
        <taxon>Poales</taxon>
        <taxon>Poaceae</taxon>
        <taxon>BOP clade</taxon>
        <taxon>Pooideae</taxon>
        <taxon>Stipodae</taxon>
        <taxon>Brachypodieae</taxon>
        <taxon>Brachypodium</taxon>
    </lineage>
</organism>
<dbReference type="EnsemblPlants" id="KQK02698">
    <property type="protein sequence ID" value="KQK02698"/>
    <property type="gene ID" value="BRADI_2g03130v3"/>
</dbReference>
<dbReference type="PANTHER" id="PTHR18868">
    <property type="entry name" value="OS07G0665300 PROTEIN-RELATED"/>
    <property type="match status" value="1"/>
</dbReference>
<dbReference type="KEGG" id="bdi:100844157"/>
<protein>
    <submittedName>
        <fullName evidence="1 2">Uncharacterized protein</fullName>
    </submittedName>
</protein>
<dbReference type="STRING" id="15368.A0A0Q3QMK3"/>
<accession>A0A0Q3QMK3</accession>
<dbReference type="Pfam" id="PF13365">
    <property type="entry name" value="Trypsin_2"/>
    <property type="match status" value="1"/>
</dbReference>
<dbReference type="PANTHER" id="PTHR18868:SF37">
    <property type="entry name" value="OS07G0665300 PROTEIN"/>
    <property type="match status" value="1"/>
</dbReference>
<dbReference type="Gene3D" id="2.40.10.120">
    <property type="match status" value="2"/>
</dbReference>
<dbReference type="SUPFAM" id="SSF50494">
    <property type="entry name" value="Trypsin-like serine proteases"/>
    <property type="match status" value="2"/>
</dbReference>
<dbReference type="RefSeq" id="XP_014755346.1">
    <property type="nucleotide sequence ID" value="XM_014899860.2"/>
</dbReference>
<proteinExistence type="predicted"/>
<dbReference type="InterPro" id="IPR009003">
    <property type="entry name" value="Peptidase_S1_PA"/>
</dbReference>
<dbReference type="AlphaFoldDB" id="A0A0Q3QMK3"/>